<dbReference type="Gene3D" id="3.40.50.620">
    <property type="entry name" value="HUPs"/>
    <property type="match status" value="1"/>
</dbReference>
<dbReference type="EMBL" id="CP118376">
    <property type="protein sequence ID" value="WFD43016.1"/>
    <property type="molecule type" value="Genomic_DNA"/>
</dbReference>
<dbReference type="GO" id="GO:0005634">
    <property type="term" value="C:nucleus"/>
    <property type="evidence" value="ECO:0007669"/>
    <property type="project" value="TreeGrafter"/>
</dbReference>
<proteinExistence type="predicted"/>
<dbReference type="SUPFAM" id="SSF52374">
    <property type="entry name" value="Nucleotidylyl transferase"/>
    <property type="match status" value="1"/>
</dbReference>
<name>A0AAF0FB20_9BASI</name>
<dbReference type="PANTHER" id="PTHR31285:SF0">
    <property type="entry name" value="NICOTINAMIDE MONONUCLEOTIDE ADENYLYLTRANSFERASE"/>
    <property type="match status" value="1"/>
</dbReference>
<keyword evidence="2" id="KW-0808">Transferase</keyword>
<dbReference type="AlphaFoldDB" id="A0AAF0FB20"/>
<evidence type="ECO:0000313" key="2">
    <source>
        <dbReference type="EMBL" id="WFD43016.1"/>
    </source>
</evidence>
<keyword evidence="2" id="KW-0548">Nucleotidyltransferase</keyword>
<dbReference type="GO" id="GO:0016887">
    <property type="term" value="F:ATP hydrolysis activity"/>
    <property type="evidence" value="ECO:0007669"/>
    <property type="project" value="TreeGrafter"/>
</dbReference>
<feature type="compositionally biased region" description="Low complexity" evidence="1">
    <location>
        <begin position="207"/>
        <end position="222"/>
    </location>
</feature>
<organism evidence="2 3">
    <name type="scientific">Malassezia psittaci</name>
    <dbReference type="NCBI Taxonomy" id="1821823"/>
    <lineage>
        <taxon>Eukaryota</taxon>
        <taxon>Fungi</taxon>
        <taxon>Dikarya</taxon>
        <taxon>Basidiomycota</taxon>
        <taxon>Ustilaginomycotina</taxon>
        <taxon>Malasseziomycetes</taxon>
        <taxon>Malasseziales</taxon>
        <taxon>Malasseziaceae</taxon>
        <taxon>Malassezia</taxon>
    </lineage>
</organism>
<protein>
    <submittedName>
        <fullName evidence="2">Nicotinamide-nucleotide adenylyltransferase</fullName>
        <ecNumber evidence="2">2.7.7.1</ecNumber>
    </submittedName>
</protein>
<dbReference type="GO" id="GO:0005737">
    <property type="term" value="C:cytoplasm"/>
    <property type="evidence" value="ECO:0007669"/>
    <property type="project" value="TreeGrafter"/>
</dbReference>
<reference evidence="2" key="1">
    <citation type="submission" date="2023-02" db="EMBL/GenBank/DDBJ databases">
        <title>Mating type loci evolution in Malassezia.</title>
        <authorList>
            <person name="Coelho M.A."/>
        </authorList>
    </citation>
    <scope>NUCLEOTIDE SEQUENCE</scope>
    <source>
        <strain evidence="2">CBS 14136</strain>
    </source>
</reference>
<dbReference type="GO" id="GO:0000309">
    <property type="term" value="F:nicotinamide-nucleotide adenylyltransferase activity"/>
    <property type="evidence" value="ECO:0007669"/>
    <property type="project" value="UniProtKB-EC"/>
</dbReference>
<dbReference type="InterPro" id="IPR014729">
    <property type="entry name" value="Rossmann-like_a/b/a_fold"/>
</dbReference>
<gene>
    <name evidence="2" type="ORF">MPSI1_001667</name>
</gene>
<dbReference type="PANTHER" id="PTHR31285">
    <property type="entry name" value="NICOTINAMIDE MONONUCLEOTIDE ADENYLYLTRANSFERASE"/>
    <property type="match status" value="1"/>
</dbReference>
<accession>A0AAF0FB20</accession>
<dbReference type="Proteomes" id="UP001214628">
    <property type="component" value="Chromosome 2"/>
</dbReference>
<feature type="region of interest" description="Disordered" evidence="1">
    <location>
        <begin position="204"/>
        <end position="231"/>
    </location>
</feature>
<keyword evidence="3" id="KW-1185">Reference proteome</keyword>
<evidence type="ECO:0000313" key="3">
    <source>
        <dbReference type="Proteomes" id="UP001214628"/>
    </source>
</evidence>
<sequence length="305" mass="34349">MCAGLLPKARSRVLQDALDRFTETISQESAPRIRIVYSTNAERPSNAMAQHVAVLDASFNPPTRAHLALAKLPRSVEDKKLQFDAHMLIFSVRNADKGKGRPGDASVLQRLEMVELLARQLERDLPSPNISVALVDEPLVFAKSTLIHSYWDQSPAPRLYWLMGSDTITRVFQSKYYGSQARLEQWTSQFFQEEQSVIVCAERPKESSQGNAQNAQQSSLQQESEEVRQLLASPGPAHDWYERGSIQLRTIDPNAAWQSSTAVRKFLRTSQPNSPSKEQLSNMVPDTLVDYLLTRGIYDEPLPEP</sequence>
<dbReference type="EC" id="2.7.7.1" evidence="2"/>
<evidence type="ECO:0000256" key="1">
    <source>
        <dbReference type="SAM" id="MobiDB-lite"/>
    </source>
</evidence>